<dbReference type="PANTHER" id="PTHR11271">
    <property type="entry name" value="GUANINE DEAMINASE"/>
    <property type="match status" value="1"/>
</dbReference>
<name>S7RJP5_GLOTA</name>
<reference evidence="6 7" key="1">
    <citation type="journal article" date="2012" name="Science">
        <title>The Paleozoic origin of enzymatic lignin decomposition reconstructed from 31 fungal genomes.</title>
        <authorList>
            <person name="Floudas D."/>
            <person name="Binder M."/>
            <person name="Riley R."/>
            <person name="Barry K."/>
            <person name="Blanchette R.A."/>
            <person name="Henrissat B."/>
            <person name="Martinez A.T."/>
            <person name="Otillar R."/>
            <person name="Spatafora J.W."/>
            <person name="Yadav J.S."/>
            <person name="Aerts A."/>
            <person name="Benoit I."/>
            <person name="Boyd A."/>
            <person name="Carlson A."/>
            <person name="Copeland A."/>
            <person name="Coutinho P.M."/>
            <person name="de Vries R.P."/>
            <person name="Ferreira P."/>
            <person name="Findley K."/>
            <person name="Foster B."/>
            <person name="Gaskell J."/>
            <person name="Glotzer D."/>
            <person name="Gorecki P."/>
            <person name="Heitman J."/>
            <person name="Hesse C."/>
            <person name="Hori C."/>
            <person name="Igarashi K."/>
            <person name="Jurgens J.A."/>
            <person name="Kallen N."/>
            <person name="Kersten P."/>
            <person name="Kohler A."/>
            <person name="Kuees U."/>
            <person name="Kumar T.K.A."/>
            <person name="Kuo A."/>
            <person name="LaButti K."/>
            <person name="Larrondo L.F."/>
            <person name="Lindquist E."/>
            <person name="Ling A."/>
            <person name="Lombard V."/>
            <person name="Lucas S."/>
            <person name="Lundell T."/>
            <person name="Martin R."/>
            <person name="McLaughlin D.J."/>
            <person name="Morgenstern I."/>
            <person name="Morin E."/>
            <person name="Murat C."/>
            <person name="Nagy L.G."/>
            <person name="Nolan M."/>
            <person name="Ohm R.A."/>
            <person name="Patyshakuliyeva A."/>
            <person name="Rokas A."/>
            <person name="Ruiz-Duenas F.J."/>
            <person name="Sabat G."/>
            <person name="Salamov A."/>
            <person name="Samejima M."/>
            <person name="Schmutz J."/>
            <person name="Slot J.C."/>
            <person name="St John F."/>
            <person name="Stenlid J."/>
            <person name="Sun H."/>
            <person name="Sun S."/>
            <person name="Syed K."/>
            <person name="Tsang A."/>
            <person name="Wiebenga A."/>
            <person name="Young D."/>
            <person name="Pisabarro A."/>
            <person name="Eastwood D.C."/>
            <person name="Martin F."/>
            <person name="Cullen D."/>
            <person name="Grigoriev I.V."/>
            <person name="Hibbett D.S."/>
        </authorList>
    </citation>
    <scope>NUCLEOTIDE SEQUENCE [LARGE SCALE GENOMIC DNA]</scope>
    <source>
        <strain evidence="6 7">ATCC 11539</strain>
    </source>
</reference>
<dbReference type="GO" id="GO:0005829">
    <property type="term" value="C:cytosol"/>
    <property type="evidence" value="ECO:0007669"/>
    <property type="project" value="TreeGrafter"/>
</dbReference>
<dbReference type="GeneID" id="19307447"/>
<evidence type="ECO:0000259" key="5">
    <source>
        <dbReference type="Pfam" id="PF01979"/>
    </source>
</evidence>
<evidence type="ECO:0000313" key="6">
    <source>
        <dbReference type="EMBL" id="EPQ54570.1"/>
    </source>
</evidence>
<dbReference type="EMBL" id="KB469303">
    <property type="protein sequence ID" value="EPQ54570.1"/>
    <property type="molecule type" value="Genomic_DNA"/>
</dbReference>
<dbReference type="AlphaFoldDB" id="S7RJP5"/>
<evidence type="ECO:0000256" key="1">
    <source>
        <dbReference type="ARBA" id="ARBA00001947"/>
    </source>
</evidence>
<dbReference type="OrthoDB" id="194468at2759"/>
<evidence type="ECO:0000313" key="7">
    <source>
        <dbReference type="Proteomes" id="UP000030669"/>
    </source>
</evidence>
<feature type="domain" description="Amidohydrolase-related" evidence="5">
    <location>
        <begin position="62"/>
        <end position="400"/>
    </location>
</feature>
<dbReference type="GO" id="GO:0046098">
    <property type="term" value="P:guanine metabolic process"/>
    <property type="evidence" value="ECO:0007669"/>
    <property type="project" value="TreeGrafter"/>
</dbReference>
<proteinExistence type="predicted"/>
<keyword evidence="3 6" id="KW-0378">Hydrolase</keyword>
<dbReference type="GO" id="GO:0008270">
    <property type="term" value="F:zinc ion binding"/>
    <property type="evidence" value="ECO:0007669"/>
    <property type="project" value="TreeGrafter"/>
</dbReference>
<evidence type="ECO:0000256" key="4">
    <source>
        <dbReference type="ARBA" id="ARBA00022833"/>
    </source>
</evidence>
<dbReference type="InterPro" id="IPR051607">
    <property type="entry name" value="Metallo-dep_hydrolases"/>
</dbReference>
<dbReference type="SUPFAM" id="SSF51556">
    <property type="entry name" value="Metallo-dependent hydrolases"/>
    <property type="match status" value="1"/>
</dbReference>
<dbReference type="Proteomes" id="UP000030669">
    <property type="component" value="Unassembled WGS sequence"/>
</dbReference>
<dbReference type="RefSeq" id="XP_007866856.1">
    <property type="nucleotide sequence ID" value="XM_007868665.1"/>
</dbReference>
<sequence>MTLVRGTFVHCPKLGELDILDDHLLGVDDAGFITYIGPATSTEAIQMLGDGEDVTIIPEGSFLLPTFCDLHLHAPQFLYQGTGLHLPLMQWLDEYAFKAEEKLDADPGLARKVYERLAARLVEAGTGAVLLFGTIREETNLILAEVMQAAGIRAFVGKLSMDISSRPSYREASAQASLASAASFVHGCRSQTAHLPPHVRLVQPVITPRFVPTCSNELLAALGELAETEGLAIQSHMSEARDEIEWVQQERGMEDMDVFEQNKLLTPRTIQAHCTFLSPAQLTRLSSLGSAVAHCPLSNAYFSERPFPLREALQAEVTVGLGTDVAGGYSIDIMSAMRQAVVVSRMREGARKEAGGTGDGEQVSVDWKETLYMATRGGARALGLQGGLFEVGAPFDVQQIQMHDPATASGVGALDFFGDAGQDGTTVDLRVLEMWWCLGDVRNRKGMWVQGRKLKMPI</sequence>
<dbReference type="HOGENOM" id="CLU_012358_0_1_1"/>
<evidence type="ECO:0000256" key="2">
    <source>
        <dbReference type="ARBA" id="ARBA00022723"/>
    </source>
</evidence>
<keyword evidence="2" id="KW-0479">Metal-binding</keyword>
<dbReference type="KEGG" id="gtr:GLOTRDRAFT_61748"/>
<dbReference type="Gene3D" id="3.20.20.140">
    <property type="entry name" value="Metal-dependent hydrolases"/>
    <property type="match status" value="1"/>
</dbReference>
<keyword evidence="4" id="KW-0862">Zinc</keyword>
<dbReference type="Pfam" id="PF01979">
    <property type="entry name" value="Amidohydro_1"/>
    <property type="match status" value="1"/>
</dbReference>
<gene>
    <name evidence="6" type="ORF">GLOTRDRAFT_61748</name>
</gene>
<dbReference type="InterPro" id="IPR006680">
    <property type="entry name" value="Amidohydro-rel"/>
</dbReference>
<evidence type="ECO:0000256" key="3">
    <source>
        <dbReference type="ARBA" id="ARBA00022801"/>
    </source>
</evidence>
<dbReference type="OMA" id="INDHYFF"/>
<dbReference type="InterPro" id="IPR011059">
    <property type="entry name" value="Metal-dep_hydrolase_composite"/>
</dbReference>
<comment type="cofactor">
    <cofactor evidence="1">
        <name>Zn(2+)</name>
        <dbReference type="ChEBI" id="CHEBI:29105"/>
    </cofactor>
</comment>
<dbReference type="Gene3D" id="2.30.40.10">
    <property type="entry name" value="Urease, subunit C, domain 1"/>
    <property type="match status" value="1"/>
</dbReference>
<dbReference type="GO" id="GO:0008892">
    <property type="term" value="F:guanine deaminase activity"/>
    <property type="evidence" value="ECO:0007669"/>
    <property type="project" value="TreeGrafter"/>
</dbReference>
<accession>S7RJP5</accession>
<dbReference type="InterPro" id="IPR032466">
    <property type="entry name" value="Metal_Hydrolase"/>
</dbReference>
<dbReference type="PANTHER" id="PTHR11271:SF6">
    <property type="entry name" value="GUANINE DEAMINASE"/>
    <property type="match status" value="1"/>
</dbReference>
<dbReference type="STRING" id="670483.S7RJP5"/>
<organism evidence="6 7">
    <name type="scientific">Gloeophyllum trabeum (strain ATCC 11539 / FP-39264 / Madison 617)</name>
    <name type="common">Brown rot fungus</name>
    <dbReference type="NCBI Taxonomy" id="670483"/>
    <lineage>
        <taxon>Eukaryota</taxon>
        <taxon>Fungi</taxon>
        <taxon>Dikarya</taxon>
        <taxon>Basidiomycota</taxon>
        <taxon>Agaricomycotina</taxon>
        <taxon>Agaricomycetes</taxon>
        <taxon>Gloeophyllales</taxon>
        <taxon>Gloeophyllaceae</taxon>
        <taxon>Gloeophyllum</taxon>
    </lineage>
</organism>
<keyword evidence="7" id="KW-1185">Reference proteome</keyword>
<protein>
    <submittedName>
        <fullName evidence="6">Metallo-dependent hydrolase</fullName>
    </submittedName>
</protein>
<dbReference type="eggNOG" id="KOG3968">
    <property type="taxonomic scope" value="Eukaryota"/>
</dbReference>